<protein>
    <submittedName>
        <fullName evidence="1">Uncharacterized protein</fullName>
    </submittedName>
</protein>
<accession>A0A7G3B5Z2</accession>
<dbReference type="EMBL" id="GITU01010810">
    <property type="protein sequence ID" value="MBC1179513.1"/>
    <property type="molecule type" value="Transcribed_RNA"/>
</dbReference>
<sequence length="80" mass="9292">MRAVEALFDCGCTIRAGNKVPTRNKHHIRFILAANFAHTNWSVQICIRLLHISSFNWILLQLFAQFLNEFLSFVVLQVFT</sequence>
<proteinExistence type="predicted"/>
<organism evidence="1">
    <name type="scientific">Lutzomyia longipalpis</name>
    <name type="common">Sand fly</name>
    <dbReference type="NCBI Taxonomy" id="7200"/>
    <lineage>
        <taxon>Eukaryota</taxon>
        <taxon>Metazoa</taxon>
        <taxon>Ecdysozoa</taxon>
        <taxon>Arthropoda</taxon>
        <taxon>Hexapoda</taxon>
        <taxon>Insecta</taxon>
        <taxon>Pterygota</taxon>
        <taxon>Neoptera</taxon>
        <taxon>Endopterygota</taxon>
        <taxon>Diptera</taxon>
        <taxon>Nematocera</taxon>
        <taxon>Psychodoidea</taxon>
        <taxon>Psychodidae</taxon>
        <taxon>Lutzomyia</taxon>
        <taxon>Lutzomyia</taxon>
    </lineage>
</organism>
<name>A0A7G3B5Z2_LUTLO</name>
<dbReference type="AlphaFoldDB" id="A0A7G3B5Z2"/>
<evidence type="ECO:0000313" key="1">
    <source>
        <dbReference type="EMBL" id="MBC1179513.1"/>
    </source>
</evidence>
<reference evidence="1" key="1">
    <citation type="journal article" date="2020" name="BMC">
        <title>Leishmania infection induces a limited differential gene expression in the sand fly midgut.</title>
        <authorList>
            <person name="Coutinho-Abreu I.V."/>
            <person name="Serafim T.D."/>
            <person name="Meneses C."/>
            <person name="Kamhawi S."/>
            <person name="Oliveira F."/>
            <person name="Valenzuela J.G."/>
        </authorList>
    </citation>
    <scope>NUCLEOTIDE SEQUENCE</scope>
    <source>
        <strain evidence="1">Jacobina</strain>
        <tissue evidence="1">Midgut</tissue>
    </source>
</reference>